<keyword evidence="2" id="KW-0732">Signal</keyword>
<dbReference type="EMBL" id="CP019948">
    <property type="protein sequence ID" value="ARN79797.1"/>
    <property type="molecule type" value="Genomic_DNA"/>
</dbReference>
<evidence type="ECO:0008006" key="5">
    <source>
        <dbReference type="Google" id="ProtNLM"/>
    </source>
</evidence>
<feature type="signal peptide" evidence="2">
    <location>
        <begin position="1"/>
        <end position="25"/>
    </location>
</feature>
<proteinExistence type="predicted"/>
<feature type="compositionally biased region" description="Basic and acidic residues" evidence="1">
    <location>
        <begin position="149"/>
        <end position="161"/>
    </location>
</feature>
<evidence type="ECO:0000313" key="4">
    <source>
        <dbReference type="Proteomes" id="UP000193978"/>
    </source>
</evidence>
<organism evidence="3 4">
    <name type="scientific">Methylocystis bryophila</name>
    <dbReference type="NCBI Taxonomy" id="655015"/>
    <lineage>
        <taxon>Bacteria</taxon>
        <taxon>Pseudomonadati</taxon>
        <taxon>Pseudomonadota</taxon>
        <taxon>Alphaproteobacteria</taxon>
        <taxon>Hyphomicrobiales</taxon>
        <taxon>Methylocystaceae</taxon>
        <taxon>Methylocystis</taxon>
    </lineage>
</organism>
<sequence>MMMISRCARQSLSTVALVGALGAFAAQGPARAQAFGYPPYGGPPPYGGYDDYGPPPGYGAPRGYYDQGPRYYGPRRRAGAPFASRRAIAGLLEDRGLRLEGPLDFEGPNIVAIGVEPDGRARRLVIDPYQGAVLAVRPLPRHLAGPGRDGPDDQPVWRDDPQTTGSISHGANSHGAKTAAHPAIAEAHGSAPLEKRKPAEQTAAAPAAAVPEAKAAPTGELEAPLPPSGG</sequence>
<protein>
    <recommendedName>
        <fullName evidence="5">PepSY domain-containing protein</fullName>
    </recommendedName>
</protein>
<evidence type="ECO:0000256" key="1">
    <source>
        <dbReference type="SAM" id="MobiDB-lite"/>
    </source>
</evidence>
<feature type="compositionally biased region" description="Polar residues" evidence="1">
    <location>
        <begin position="162"/>
        <end position="171"/>
    </location>
</feature>
<dbReference type="AlphaFoldDB" id="A0A1W6MQD8"/>
<feature type="compositionally biased region" description="Low complexity" evidence="1">
    <location>
        <begin position="200"/>
        <end position="218"/>
    </location>
</feature>
<feature type="region of interest" description="Disordered" evidence="1">
    <location>
        <begin position="142"/>
        <end position="230"/>
    </location>
</feature>
<feature type="chain" id="PRO_5013071748" description="PepSY domain-containing protein" evidence="2">
    <location>
        <begin position="26"/>
        <end position="230"/>
    </location>
</feature>
<dbReference type="Proteomes" id="UP000193978">
    <property type="component" value="Chromosome"/>
</dbReference>
<name>A0A1W6MQD8_9HYPH</name>
<accession>A0A1W6MQD8</accession>
<reference evidence="3 4" key="1">
    <citation type="submission" date="2017-02" db="EMBL/GenBank/DDBJ databases">
        <authorList>
            <person name="Peterson S.W."/>
        </authorList>
    </citation>
    <scope>NUCLEOTIDE SEQUENCE [LARGE SCALE GENOMIC DNA]</scope>
    <source>
        <strain evidence="3 4">S285</strain>
    </source>
</reference>
<evidence type="ECO:0000313" key="3">
    <source>
        <dbReference type="EMBL" id="ARN79797.1"/>
    </source>
</evidence>
<evidence type="ECO:0000256" key="2">
    <source>
        <dbReference type="SAM" id="SignalP"/>
    </source>
</evidence>
<keyword evidence="4" id="KW-1185">Reference proteome</keyword>
<gene>
    <name evidence="3" type="ORF">B1812_00520</name>
</gene>
<dbReference type="KEGG" id="mbry:B1812_00520"/>